<feature type="region of interest" description="Disordered" evidence="1">
    <location>
        <begin position="324"/>
        <end position="345"/>
    </location>
</feature>
<accession>A0A2S7U169</accession>
<reference evidence="2 3" key="1">
    <citation type="submission" date="2016-12" db="EMBL/GenBank/DDBJ databases">
        <title>Study of bacterial adaptation to deep sea.</title>
        <authorList>
            <person name="Song J."/>
            <person name="Yoshizawa S."/>
            <person name="Kogure K."/>
        </authorList>
    </citation>
    <scope>NUCLEOTIDE SEQUENCE [LARGE SCALE GENOMIC DNA]</scope>
    <source>
        <strain evidence="2 3">SAORIC-165</strain>
    </source>
</reference>
<dbReference type="AlphaFoldDB" id="A0A2S7U169"/>
<protein>
    <recommendedName>
        <fullName evidence="4">DUF3987 domain-containing protein</fullName>
    </recommendedName>
</protein>
<name>A0A2S7U169_9BACT</name>
<dbReference type="RefSeq" id="WP_105042418.1">
    <property type="nucleotide sequence ID" value="NZ_MQWA01000001.1"/>
</dbReference>
<evidence type="ECO:0000256" key="1">
    <source>
        <dbReference type="SAM" id="MobiDB-lite"/>
    </source>
</evidence>
<gene>
    <name evidence="2" type="ORF">BSZ32_05015</name>
</gene>
<comment type="caution">
    <text evidence="2">The sequence shown here is derived from an EMBL/GenBank/DDBJ whole genome shotgun (WGS) entry which is preliminary data.</text>
</comment>
<evidence type="ECO:0000313" key="3">
    <source>
        <dbReference type="Proteomes" id="UP000239907"/>
    </source>
</evidence>
<sequence length="550" mass="59839">MRNTENEKIDIHKGLTELIASQKEGYPSGVAGALARNFTANARYSDVEFSIAAMLGVASSIASRSYHFDQDTSCNLYMAVLGDSGAGKDDITKNISRTLEAIDKNNRTNFLGRMCQTMPASKEGVTTALADRGIGSVTFMKSEIDKYLAKAQANETSKQKEIIDELLELYSQSSASYIKRAPARADKGNIAPDICAPCVTLVGEGTREIMYDSLSQDSLTGGFVSRLLLIERKEKGRKIQSSTMSMSKAVENLKYCEAVGTATEIAKARKAFDEFKGRDENGRLPIPVKVLESLSRLGDEAEALCCYTRNQPPHSDYYDITGTSEDVQDPKGSQEVITRPTTSAPNTRSVIFSPDAKDFIDKMDDGIDAQLTLEGTTRGAAWTRVTLKSKKVASLLAILENPTLPIITLEQMEWAFKWVDGQAKILSRSVDNGEIGGGSLAKQSKALKEALVRTIDQKETTSINSWKRQTGKALLIQGVLSESMIKAVARANYAFSAIEGLSRRKDAVEGAVLALCDEGFIQSVKADTHGLPKGIYYLVKPDVLPHGLPA</sequence>
<organism evidence="2 3">
    <name type="scientific">Rubritalea profundi</name>
    <dbReference type="NCBI Taxonomy" id="1658618"/>
    <lineage>
        <taxon>Bacteria</taxon>
        <taxon>Pseudomonadati</taxon>
        <taxon>Verrucomicrobiota</taxon>
        <taxon>Verrucomicrobiia</taxon>
        <taxon>Verrucomicrobiales</taxon>
        <taxon>Rubritaleaceae</taxon>
        <taxon>Rubritalea</taxon>
    </lineage>
</organism>
<dbReference type="EMBL" id="MQWA01000001">
    <property type="protein sequence ID" value="PQJ27923.1"/>
    <property type="molecule type" value="Genomic_DNA"/>
</dbReference>
<evidence type="ECO:0000313" key="2">
    <source>
        <dbReference type="EMBL" id="PQJ27923.1"/>
    </source>
</evidence>
<feature type="compositionally biased region" description="Polar residues" evidence="1">
    <location>
        <begin position="335"/>
        <end position="345"/>
    </location>
</feature>
<dbReference type="Proteomes" id="UP000239907">
    <property type="component" value="Unassembled WGS sequence"/>
</dbReference>
<proteinExistence type="predicted"/>
<dbReference type="OrthoDB" id="5453446at2"/>
<keyword evidence="3" id="KW-1185">Reference proteome</keyword>
<evidence type="ECO:0008006" key="4">
    <source>
        <dbReference type="Google" id="ProtNLM"/>
    </source>
</evidence>